<dbReference type="InterPro" id="IPR057268">
    <property type="entry name" value="Ribosomal_L18"/>
</dbReference>
<sequence>MRNNNKIKEMALARRHKRVRAKISGSAEKPRLCVSKSLKYVFLQLIDDKNGHTLVSLHSQNLNKKGAKTEIALAAGLTLAQKAAAKGITKCVFDRAGRQYHGRVKAVADGARQGGLKF</sequence>
<evidence type="ECO:0000256" key="3">
    <source>
        <dbReference type="ARBA" id="ARBA00022884"/>
    </source>
</evidence>
<name>A0A1F6FVA0_9BACT</name>
<dbReference type="SUPFAM" id="SSF53137">
    <property type="entry name" value="Translational machinery components"/>
    <property type="match status" value="1"/>
</dbReference>
<evidence type="ECO:0000256" key="5">
    <source>
        <dbReference type="ARBA" id="ARBA00023274"/>
    </source>
</evidence>
<dbReference type="GO" id="GO:1990904">
    <property type="term" value="C:ribonucleoprotein complex"/>
    <property type="evidence" value="ECO:0007669"/>
    <property type="project" value="UniProtKB-KW"/>
</dbReference>
<dbReference type="Gene3D" id="3.30.420.100">
    <property type="match status" value="1"/>
</dbReference>
<keyword evidence="5 7" id="KW-0687">Ribonucleoprotein</keyword>
<reference evidence="8 9" key="1">
    <citation type="journal article" date="2016" name="Nat. Commun.">
        <title>Thousands of microbial genomes shed light on interconnected biogeochemical processes in an aquifer system.</title>
        <authorList>
            <person name="Anantharaman K."/>
            <person name="Brown C.T."/>
            <person name="Hug L.A."/>
            <person name="Sharon I."/>
            <person name="Castelle C.J."/>
            <person name="Probst A.J."/>
            <person name="Thomas B.C."/>
            <person name="Singh A."/>
            <person name="Wilkins M.J."/>
            <person name="Karaoz U."/>
            <person name="Brodie E.L."/>
            <person name="Williams K.H."/>
            <person name="Hubbard S.S."/>
            <person name="Banfield J.F."/>
        </authorList>
    </citation>
    <scope>NUCLEOTIDE SEQUENCE [LARGE SCALE GENOMIC DNA]</scope>
</reference>
<keyword evidence="3 7" id="KW-0694">RNA-binding</keyword>
<dbReference type="Proteomes" id="UP000177998">
    <property type="component" value="Unassembled WGS sequence"/>
</dbReference>
<keyword evidence="4 7" id="KW-0689">Ribosomal protein</keyword>
<comment type="function">
    <text evidence="7">This is one of the proteins that bind and probably mediate the attachment of the 5S RNA into the large ribosomal subunit, where it forms part of the central protuberance.</text>
</comment>
<evidence type="ECO:0000256" key="6">
    <source>
        <dbReference type="ARBA" id="ARBA00035197"/>
    </source>
</evidence>
<dbReference type="GO" id="GO:0005737">
    <property type="term" value="C:cytoplasm"/>
    <property type="evidence" value="ECO:0007669"/>
    <property type="project" value="UniProtKB-ARBA"/>
</dbReference>
<proteinExistence type="inferred from homology"/>
<dbReference type="InterPro" id="IPR004389">
    <property type="entry name" value="Ribosomal_uL18_bac-type"/>
</dbReference>
<dbReference type="GO" id="GO:0008097">
    <property type="term" value="F:5S rRNA binding"/>
    <property type="evidence" value="ECO:0007669"/>
    <property type="project" value="TreeGrafter"/>
</dbReference>
<dbReference type="GO" id="GO:0006412">
    <property type="term" value="P:translation"/>
    <property type="evidence" value="ECO:0007669"/>
    <property type="project" value="UniProtKB-UniRule"/>
</dbReference>
<evidence type="ECO:0000256" key="7">
    <source>
        <dbReference type="HAMAP-Rule" id="MF_01337"/>
    </source>
</evidence>
<gene>
    <name evidence="7" type="primary">rplR</name>
    <name evidence="8" type="ORF">A3H55_01395</name>
</gene>
<dbReference type="PANTHER" id="PTHR12899">
    <property type="entry name" value="39S RIBOSOMAL PROTEIN L18, MITOCHONDRIAL"/>
    <property type="match status" value="1"/>
</dbReference>
<evidence type="ECO:0000313" key="9">
    <source>
        <dbReference type="Proteomes" id="UP000177998"/>
    </source>
</evidence>
<accession>A0A1F6FVA0</accession>
<comment type="similarity">
    <text evidence="1 7">Belongs to the universal ribosomal protein uL18 family.</text>
</comment>
<evidence type="ECO:0000256" key="1">
    <source>
        <dbReference type="ARBA" id="ARBA00007116"/>
    </source>
</evidence>
<comment type="subunit">
    <text evidence="7">Part of the 50S ribosomal subunit; part of the 5S rRNA/L5/L18/L25 subcomplex. Contacts the 5S and 23S rRNAs.</text>
</comment>
<dbReference type="AlphaFoldDB" id="A0A1F6FVA0"/>
<dbReference type="InterPro" id="IPR005484">
    <property type="entry name" value="Ribosomal_uL18_bac/plant/anim"/>
</dbReference>
<keyword evidence="2 7" id="KW-0699">rRNA-binding</keyword>
<dbReference type="HAMAP" id="MF_01337_B">
    <property type="entry name" value="Ribosomal_uL18_B"/>
    <property type="match status" value="1"/>
</dbReference>
<comment type="caution">
    <text evidence="8">The sequence shown here is derived from an EMBL/GenBank/DDBJ whole genome shotgun (WGS) entry which is preliminary data.</text>
</comment>
<dbReference type="NCBIfam" id="TIGR00060">
    <property type="entry name" value="L18_bact"/>
    <property type="match status" value="1"/>
</dbReference>
<protein>
    <recommendedName>
        <fullName evidence="6 7">Large ribosomal subunit protein uL18</fullName>
    </recommendedName>
</protein>
<dbReference type="GO" id="GO:0005840">
    <property type="term" value="C:ribosome"/>
    <property type="evidence" value="ECO:0007669"/>
    <property type="project" value="UniProtKB-KW"/>
</dbReference>
<dbReference type="CDD" id="cd00432">
    <property type="entry name" value="Ribosomal_L18_L5e"/>
    <property type="match status" value="1"/>
</dbReference>
<dbReference type="Pfam" id="PF00861">
    <property type="entry name" value="Ribosomal_L18p"/>
    <property type="match status" value="1"/>
</dbReference>
<dbReference type="EMBL" id="MFMZ01000058">
    <property type="protein sequence ID" value="OGG89784.1"/>
    <property type="molecule type" value="Genomic_DNA"/>
</dbReference>
<dbReference type="STRING" id="1798564.A3H55_01395"/>
<evidence type="ECO:0000256" key="2">
    <source>
        <dbReference type="ARBA" id="ARBA00022730"/>
    </source>
</evidence>
<dbReference type="PANTHER" id="PTHR12899:SF3">
    <property type="entry name" value="LARGE RIBOSOMAL SUBUNIT PROTEIN UL18M"/>
    <property type="match status" value="1"/>
</dbReference>
<dbReference type="GO" id="GO:0003735">
    <property type="term" value="F:structural constituent of ribosome"/>
    <property type="evidence" value="ECO:0007669"/>
    <property type="project" value="InterPro"/>
</dbReference>
<organism evidence="8 9">
    <name type="scientific">Candidatus Kuenenbacteria bacterium RIFCSPLOWO2_02_FULL_42_16</name>
    <dbReference type="NCBI Taxonomy" id="1798564"/>
    <lineage>
        <taxon>Bacteria</taxon>
        <taxon>Candidatus Kueneniibacteriota</taxon>
    </lineage>
</organism>
<evidence type="ECO:0000313" key="8">
    <source>
        <dbReference type="EMBL" id="OGG89784.1"/>
    </source>
</evidence>
<evidence type="ECO:0000256" key="4">
    <source>
        <dbReference type="ARBA" id="ARBA00022980"/>
    </source>
</evidence>